<organism evidence="2 3">
    <name type="scientific">Candidatus Accumulibacter phosphatis</name>
    <dbReference type="NCBI Taxonomy" id="327160"/>
    <lineage>
        <taxon>Bacteria</taxon>
        <taxon>Pseudomonadati</taxon>
        <taxon>Pseudomonadota</taxon>
        <taxon>Betaproteobacteria</taxon>
        <taxon>Candidatus Accumulibacter</taxon>
    </lineage>
</organism>
<accession>A0A5S4EHW0</accession>
<dbReference type="AlphaFoldDB" id="A0A5S4EHW0"/>
<reference evidence="2 3" key="1">
    <citation type="submission" date="2019-04" db="EMBL/GenBank/DDBJ databases">
        <title>A novel phosphate-accumulating bacterium identified in bioreactor for phosphate removal from wastewater.</title>
        <authorList>
            <person name="Kotlyarov R.Y."/>
            <person name="Beletsky A.V."/>
            <person name="Kallistova A.Y."/>
            <person name="Dorofeev A.G."/>
            <person name="Nikolaev Y.Y."/>
            <person name="Pimenov N.V."/>
            <person name="Ravin N.V."/>
            <person name="Mardanov A.V."/>
        </authorList>
    </citation>
    <scope>NUCLEOTIDE SEQUENCE [LARGE SCALE GENOMIC DNA]</scope>
    <source>
        <strain evidence="2 3">Bin19</strain>
    </source>
</reference>
<comment type="caution">
    <text evidence="2">The sequence shown here is derived from an EMBL/GenBank/DDBJ whole genome shotgun (WGS) entry which is preliminary data.</text>
</comment>
<keyword evidence="3" id="KW-1185">Reference proteome</keyword>
<protein>
    <submittedName>
        <fullName evidence="2">Uncharacterized protein</fullName>
    </submittedName>
</protein>
<evidence type="ECO:0000256" key="1">
    <source>
        <dbReference type="SAM" id="MobiDB-lite"/>
    </source>
</evidence>
<sequence length="60" mass="6178">MPPAFAGMAEILAEDHIECSVKTVLDAPMVARRVGEHRDGLDAAGTNGLTMLGTDGVAPT</sequence>
<dbReference type="EMBL" id="SWAD01000139">
    <property type="protein sequence ID" value="TMQ74896.1"/>
    <property type="molecule type" value="Genomic_DNA"/>
</dbReference>
<feature type="region of interest" description="Disordered" evidence="1">
    <location>
        <begin position="40"/>
        <end position="60"/>
    </location>
</feature>
<gene>
    <name evidence="2" type="ORF">ACCUM_2497</name>
</gene>
<dbReference type="Proteomes" id="UP000306324">
    <property type="component" value="Unassembled WGS sequence"/>
</dbReference>
<evidence type="ECO:0000313" key="2">
    <source>
        <dbReference type="EMBL" id="TMQ74896.1"/>
    </source>
</evidence>
<proteinExistence type="predicted"/>
<evidence type="ECO:0000313" key="3">
    <source>
        <dbReference type="Proteomes" id="UP000306324"/>
    </source>
</evidence>
<name>A0A5S4EHW0_9PROT</name>